<feature type="transmembrane region" description="Helical" evidence="6">
    <location>
        <begin position="336"/>
        <end position="359"/>
    </location>
</feature>
<evidence type="ECO:0000256" key="5">
    <source>
        <dbReference type="ARBA" id="ARBA00023136"/>
    </source>
</evidence>
<feature type="transmembrane region" description="Helical" evidence="6">
    <location>
        <begin position="20"/>
        <end position="39"/>
    </location>
</feature>
<dbReference type="Pfam" id="PF02687">
    <property type="entry name" value="FtsX"/>
    <property type="match status" value="1"/>
</dbReference>
<dbReference type="InterPro" id="IPR003838">
    <property type="entry name" value="ABC3_permease_C"/>
</dbReference>
<evidence type="ECO:0000256" key="2">
    <source>
        <dbReference type="ARBA" id="ARBA00022475"/>
    </source>
</evidence>
<evidence type="ECO:0000259" key="7">
    <source>
        <dbReference type="Pfam" id="PF02687"/>
    </source>
</evidence>
<dbReference type="InterPro" id="IPR038766">
    <property type="entry name" value="Membrane_comp_ABC_pdt"/>
</dbReference>
<name>A0ABP6VLU5_9GAMM</name>
<keyword evidence="9" id="KW-1185">Reference proteome</keyword>
<keyword evidence="5 6" id="KW-0472">Membrane</keyword>
<evidence type="ECO:0000256" key="3">
    <source>
        <dbReference type="ARBA" id="ARBA00022692"/>
    </source>
</evidence>
<gene>
    <name evidence="8" type="ORF">GCM10022394_16200</name>
</gene>
<feature type="transmembrane region" description="Helical" evidence="6">
    <location>
        <begin position="685"/>
        <end position="703"/>
    </location>
</feature>
<dbReference type="EMBL" id="BAABCX010000002">
    <property type="protein sequence ID" value="GAA3537374.1"/>
    <property type="molecule type" value="Genomic_DNA"/>
</dbReference>
<keyword evidence="3 6" id="KW-0812">Transmembrane</keyword>
<dbReference type="PANTHER" id="PTHR30287:SF1">
    <property type="entry name" value="INNER MEMBRANE PROTEIN"/>
    <property type="match status" value="1"/>
</dbReference>
<sequence length="812" mass="87869">MGSLSWALIWREASRGPLRLFMLALALCVASILSVTLVADRLNNALKVSGREYIAADRILTGSRAADLAWLEEAEARGLQIAPGQSFSSVLFANERLHLASVRAVDRQFPFYGELQLSPAGEVSPGTIWLSARLLALLGVGTGDKVELGNLTLTVAGELVKEPDAGFSPFLLAPRALIHLDDVAASGIIMEGSRVSYRYLFKGEQDTLDDFYGWLRPQLQPGQRWRGADDADTPVARSIGRAEQFFRLASLTGVLLGILAMAIALGYFSRREQDRIALLKTLGAGRRQLFRWLSRLLAGLLVMGSLLGGLLGYGLHKLILLALGDTLDIPLPPPSPAPFLVAAGLALLTTLMLSVVPMVRLLRVPPLRVLRHESEARIPPWWSAATLLGGTFVLSWLFAGELGLAAGLLLGLLALGAVLGASCWLLLILARRLGGGIAFRLAFGRLQRARLATLVQFGGVALALFLGTLLWVVRGELVDGFLARLPADTPNRFLINIAEQEREPIQQRLREAGLDSSQFYPIVRGRLTGINGQSVNRDVDSAQGGGQGRELNLTYTEALPVGNRLLQGAWSNTPGGVSVESGLAERLGLAIGDRLTLDLAGQQVSAEVRNLREVDWDSMRPNFYLIFSPDVLADYSATWLASFYLPDELSSFEISLIRDFPTITLFDVEALLDQLRAVLAQVSRALLVIMALVTTASLLVLLAQVEATLEVRRQELVLLRTLGAGGKLITASLRWEWLAAGLAAGFSAALAVELCVAVLLPWWLELPWQPHPWVWPSLPLLGAVLLLLTGRAGGIVKGPLAVRLRQLAQGLG</sequence>
<evidence type="ECO:0000313" key="9">
    <source>
        <dbReference type="Proteomes" id="UP001500795"/>
    </source>
</evidence>
<reference evidence="9" key="1">
    <citation type="journal article" date="2019" name="Int. J. Syst. Evol. Microbiol.">
        <title>The Global Catalogue of Microorganisms (GCM) 10K type strain sequencing project: providing services to taxonomists for standard genome sequencing and annotation.</title>
        <authorList>
            <consortium name="The Broad Institute Genomics Platform"/>
            <consortium name="The Broad Institute Genome Sequencing Center for Infectious Disease"/>
            <person name="Wu L."/>
            <person name="Ma J."/>
        </authorList>
    </citation>
    <scope>NUCLEOTIDE SEQUENCE [LARGE SCALE GENOMIC DNA]</scope>
    <source>
        <strain evidence="9">JCM 17110</strain>
    </source>
</reference>
<dbReference type="Proteomes" id="UP001500795">
    <property type="component" value="Unassembled WGS sequence"/>
</dbReference>
<evidence type="ECO:0000313" key="8">
    <source>
        <dbReference type="EMBL" id="GAA3537374.1"/>
    </source>
</evidence>
<evidence type="ECO:0000256" key="6">
    <source>
        <dbReference type="SAM" id="Phobius"/>
    </source>
</evidence>
<comment type="caution">
    <text evidence="8">The sequence shown here is derived from an EMBL/GenBank/DDBJ whole genome shotgun (WGS) entry which is preliminary data.</text>
</comment>
<evidence type="ECO:0000256" key="1">
    <source>
        <dbReference type="ARBA" id="ARBA00004651"/>
    </source>
</evidence>
<keyword evidence="2" id="KW-1003">Cell membrane</keyword>
<feature type="transmembrane region" description="Helical" evidence="6">
    <location>
        <begin position="776"/>
        <end position="796"/>
    </location>
</feature>
<proteinExistence type="predicted"/>
<accession>A0ABP6VLU5</accession>
<dbReference type="RefSeq" id="WP_344956754.1">
    <property type="nucleotide sequence ID" value="NZ_BAABCX010000002.1"/>
</dbReference>
<feature type="transmembrane region" description="Helical" evidence="6">
    <location>
        <begin position="380"/>
        <end position="399"/>
    </location>
</feature>
<evidence type="ECO:0000256" key="4">
    <source>
        <dbReference type="ARBA" id="ARBA00022989"/>
    </source>
</evidence>
<feature type="transmembrane region" description="Helical" evidence="6">
    <location>
        <begin position="245"/>
        <end position="268"/>
    </location>
</feature>
<keyword evidence="4 6" id="KW-1133">Transmembrane helix</keyword>
<feature type="transmembrane region" description="Helical" evidence="6">
    <location>
        <begin position="737"/>
        <end position="764"/>
    </location>
</feature>
<feature type="transmembrane region" description="Helical" evidence="6">
    <location>
        <begin position="405"/>
        <end position="430"/>
    </location>
</feature>
<comment type="subcellular location">
    <subcellularLocation>
        <location evidence="1">Cell membrane</location>
        <topology evidence="1">Multi-pass membrane protein</topology>
    </subcellularLocation>
</comment>
<feature type="transmembrane region" description="Helical" evidence="6">
    <location>
        <begin position="451"/>
        <end position="473"/>
    </location>
</feature>
<feature type="transmembrane region" description="Helical" evidence="6">
    <location>
        <begin position="289"/>
        <end position="316"/>
    </location>
</feature>
<dbReference type="PANTHER" id="PTHR30287">
    <property type="entry name" value="MEMBRANE COMPONENT OF PREDICTED ABC SUPERFAMILY METABOLITE UPTAKE TRANSPORTER"/>
    <property type="match status" value="1"/>
</dbReference>
<protein>
    <submittedName>
        <fullName evidence="8">FtsX-like permease family protein</fullName>
    </submittedName>
</protein>
<feature type="domain" description="ABC3 transporter permease C-terminal" evidence="7">
    <location>
        <begin position="249"/>
        <end position="366"/>
    </location>
</feature>
<organism evidence="8 9">
    <name type="scientific">Zobellella aerophila</name>
    <dbReference type="NCBI Taxonomy" id="870480"/>
    <lineage>
        <taxon>Bacteria</taxon>
        <taxon>Pseudomonadati</taxon>
        <taxon>Pseudomonadota</taxon>
        <taxon>Gammaproteobacteria</taxon>
        <taxon>Aeromonadales</taxon>
        <taxon>Aeromonadaceae</taxon>
        <taxon>Zobellella</taxon>
    </lineage>
</organism>